<dbReference type="Proteomes" id="UP001161017">
    <property type="component" value="Unassembled WGS sequence"/>
</dbReference>
<dbReference type="InterPro" id="IPR045336">
    <property type="entry name" value="MmgE_PrpD_N"/>
</dbReference>
<evidence type="ECO:0000313" key="5">
    <source>
        <dbReference type="EMBL" id="MDI1487606.1"/>
    </source>
</evidence>
<dbReference type="PANTHER" id="PTHR16943">
    <property type="entry name" value="2-METHYLCITRATE DEHYDRATASE-RELATED"/>
    <property type="match status" value="1"/>
</dbReference>
<feature type="domain" description="MmgE/PrpD C-terminal" evidence="4">
    <location>
        <begin position="301"/>
        <end position="478"/>
    </location>
</feature>
<dbReference type="InterPro" id="IPR005656">
    <property type="entry name" value="MmgE_PrpD"/>
</dbReference>
<protein>
    <recommendedName>
        <fullName evidence="7">2-methylcitrate dehydratase</fullName>
    </recommendedName>
</protein>
<dbReference type="Gene3D" id="3.30.1330.120">
    <property type="entry name" value="2-methylcitrate dehydratase PrpD"/>
    <property type="match status" value="1"/>
</dbReference>
<evidence type="ECO:0000256" key="1">
    <source>
        <dbReference type="ARBA" id="ARBA00006174"/>
    </source>
</evidence>
<evidence type="ECO:0000259" key="3">
    <source>
        <dbReference type="Pfam" id="PF03972"/>
    </source>
</evidence>
<comment type="similarity">
    <text evidence="1">Belongs to the PrpD family.</text>
</comment>
<sequence length="500" mass="55134">MTSIDKAPCVDDYDKVLVDITRYVFEYGITSPLAWKRARIALLDALGCTIETLHASPECVAMLGPIVPGTLTPNGFRLPGTSHELDPLKGAFDLASTIRYLDHNDAYPGAEWGHPSDNLGALLAVSDWLSRSKASSIQANGSTNGVIEHQPPPMTLRTLLTAQIKAYEIQGCLQEKNALNAVGLDHTVLVKIASTACVSWLLGLSQSETLAALSQAFQDGQPLRTYRQAPNTGPRKGWAAGDACMRAVMMAFLTSKGQPGAPTVLTAEKWGFYETLFRGKEFVLKRPYESWVMESVGFKLYPVEGHAISACEAALKLVDAMKQSSFLPEYDIESVKIRTQGPAFTIVNKQGPLRNAADRDHCIQYIVAVILLKGTTIDTADYMDNSPWASDPRVDALRAKMSVVEDPGFTEDYRNPKKRSCANAIEVRIKDWKKAIPEVVVEYPLGHPVRQDTLEQVAVKFKRNMSLAFGDEKIEEVLRAVEQDDMAVKDFVDLLWLGEE</sequence>
<dbReference type="GO" id="GO:0047547">
    <property type="term" value="F:2-methylcitrate dehydratase activity"/>
    <property type="evidence" value="ECO:0007669"/>
    <property type="project" value="InterPro"/>
</dbReference>
<organism evidence="5 6">
    <name type="scientific">Ramalina farinacea</name>
    <dbReference type="NCBI Taxonomy" id="258253"/>
    <lineage>
        <taxon>Eukaryota</taxon>
        <taxon>Fungi</taxon>
        <taxon>Dikarya</taxon>
        <taxon>Ascomycota</taxon>
        <taxon>Pezizomycotina</taxon>
        <taxon>Lecanoromycetes</taxon>
        <taxon>OSLEUM clade</taxon>
        <taxon>Lecanoromycetidae</taxon>
        <taxon>Lecanorales</taxon>
        <taxon>Lecanorineae</taxon>
        <taxon>Ramalinaceae</taxon>
        <taxon>Ramalina</taxon>
    </lineage>
</organism>
<name>A0AA43TQH8_9LECA</name>
<evidence type="ECO:0008006" key="7">
    <source>
        <dbReference type="Google" id="ProtNLM"/>
    </source>
</evidence>
<dbReference type="EMBL" id="JAPUFD010000006">
    <property type="protein sequence ID" value="MDI1487606.1"/>
    <property type="molecule type" value="Genomic_DNA"/>
</dbReference>
<dbReference type="InterPro" id="IPR042183">
    <property type="entry name" value="MmgE/PrpD_sf_1"/>
</dbReference>
<accession>A0AA43TQH8</accession>
<dbReference type="Pfam" id="PF19305">
    <property type="entry name" value="MmgE_PrpD_C"/>
    <property type="match status" value="1"/>
</dbReference>
<dbReference type="InterPro" id="IPR012705">
    <property type="entry name" value="2Me_IsoCit_deHydtase_PrpD"/>
</dbReference>
<dbReference type="InterPro" id="IPR036148">
    <property type="entry name" value="MmgE/PrpD_sf"/>
</dbReference>
<dbReference type="PANTHER" id="PTHR16943:SF15">
    <property type="entry name" value="DEHYDRATASE (PRPD), PUTATIVE-RELATED"/>
    <property type="match status" value="1"/>
</dbReference>
<dbReference type="SUPFAM" id="SSF103378">
    <property type="entry name" value="2-methylcitrate dehydratase PrpD"/>
    <property type="match status" value="1"/>
</dbReference>
<comment type="caution">
    <text evidence="5">The sequence shown here is derived from an EMBL/GenBank/DDBJ whole genome shotgun (WGS) entry which is preliminary data.</text>
</comment>
<dbReference type="GO" id="GO:0019679">
    <property type="term" value="P:propionate metabolic process, methylcitrate cycle"/>
    <property type="evidence" value="ECO:0007669"/>
    <property type="project" value="InterPro"/>
</dbReference>
<dbReference type="GO" id="GO:0005739">
    <property type="term" value="C:mitochondrion"/>
    <property type="evidence" value="ECO:0007669"/>
    <property type="project" value="TreeGrafter"/>
</dbReference>
<dbReference type="AlphaFoldDB" id="A0AA43TQH8"/>
<dbReference type="Gene3D" id="1.10.4100.10">
    <property type="entry name" value="2-methylcitrate dehydratase PrpD"/>
    <property type="match status" value="1"/>
</dbReference>
<proteinExistence type="inferred from homology"/>
<dbReference type="InterPro" id="IPR045337">
    <property type="entry name" value="MmgE_PrpD_C"/>
</dbReference>
<dbReference type="Pfam" id="PF03972">
    <property type="entry name" value="MmgE_PrpD_N"/>
    <property type="match status" value="1"/>
</dbReference>
<dbReference type="InterPro" id="IPR042188">
    <property type="entry name" value="MmgE/PrpD_sf_2"/>
</dbReference>
<evidence type="ECO:0000256" key="2">
    <source>
        <dbReference type="ARBA" id="ARBA00023239"/>
    </source>
</evidence>
<keyword evidence="2" id="KW-0456">Lyase</keyword>
<evidence type="ECO:0000259" key="4">
    <source>
        <dbReference type="Pfam" id="PF19305"/>
    </source>
</evidence>
<keyword evidence="6" id="KW-1185">Reference proteome</keyword>
<dbReference type="NCBIfam" id="TIGR02330">
    <property type="entry name" value="prpD"/>
    <property type="match status" value="1"/>
</dbReference>
<gene>
    <name evidence="5" type="ORF">OHK93_006876</name>
</gene>
<reference evidence="5" key="1">
    <citation type="journal article" date="2023" name="Genome Biol. Evol.">
        <title>First Whole Genome Sequence and Flow Cytometry Genome Size Data for the Lichen-Forming Fungus Ramalina farinacea (Ascomycota).</title>
        <authorList>
            <person name="Llewellyn T."/>
            <person name="Mian S."/>
            <person name="Hill R."/>
            <person name="Leitch I.J."/>
            <person name="Gaya E."/>
        </authorList>
    </citation>
    <scope>NUCLEOTIDE SEQUENCE</scope>
    <source>
        <strain evidence="5">LIQ254RAFAR</strain>
    </source>
</reference>
<feature type="domain" description="MmgE/PrpD N-terminal" evidence="3">
    <location>
        <begin position="19"/>
        <end position="283"/>
    </location>
</feature>
<evidence type="ECO:0000313" key="6">
    <source>
        <dbReference type="Proteomes" id="UP001161017"/>
    </source>
</evidence>
<dbReference type="GO" id="GO:0051537">
    <property type="term" value="F:2 iron, 2 sulfur cluster binding"/>
    <property type="evidence" value="ECO:0007669"/>
    <property type="project" value="InterPro"/>
</dbReference>